<organism evidence="1 2">
    <name type="scientific">Orchesella dallaii</name>
    <dbReference type="NCBI Taxonomy" id="48710"/>
    <lineage>
        <taxon>Eukaryota</taxon>
        <taxon>Metazoa</taxon>
        <taxon>Ecdysozoa</taxon>
        <taxon>Arthropoda</taxon>
        <taxon>Hexapoda</taxon>
        <taxon>Collembola</taxon>
        <taxon>Entomobryomorpha</taxon>
        <taxon>Entomobryoidea</taxon>
        <taxon>Orchesellidae</taxon>
        <taxon>Orchesellinae</taxon>
        <taxon>Orchesella</taxon>
    </lineage>
</organism>
<evidence type="ECO:0008006" key="3">
    <source>
        <dbReference type="Google" id="ProtNLM"/>
    </source>
</evidence>
<name>A0ABP1Q027_9HEXA</name>
<dbReference type="EMBL" id="CAXLJM020000018">
    <property type="protein sequence ID" value="CAL8084329.1"/>
    <property type="molecule type" value="Genomic_DNA"/>
</dbReference>
<keyword evidence="2" id="KW-1185">Reference proteome</keyword>
<sequence length="225" mass="25684">MEQVLKLELFNEYLSLEDIFEKDDPHNLSLPPIVPQVVEPGNTAASYVTLGLSVNEPSLNEIRENPAIEMGQAYNKSSANSALEEVAVTGASGQAISSNCFSPTSQMMVHSRSPSPVINIQDILRTPKRNKILGQTRREIPEKLKDVKYYEDHSKISQMSQRSREKKKRVDAERINLLRKNLEEIKLLKSKVEGYKQLQMRYFQLEREYAMLNQNLISLGGHIRQ</sequence>
<reference evidence="1 2" key="1">
    <citation type="submission" date="2024-08" db="EMBL/GenBank/DDBJ databases">
        <authorList>
            <person name="Cucini C."/>
            <person name="Frati F."/>
        </authorList>
    </citation>
    <scope>NUCLEOTIDE SEQUENCE [LARGE SCALE GENOMIC DNA]</scope>
</reference>
<gene>
    <name evidence="1" type="ORF">ODALV1_LOCUS5761</name>
</gene>
<comment type="caution">
    <text evidence="1">The sequence shown here is derived from an EMBL/GenBank/DDBJ whole genome shotgun (WGS) entry which is preliminary data.</text>
</comment>
<proteinExistence type="predicted"/>
<protein>
    <recommendedName>
        <fullName evidence="3">BZIP domain-containing protein</fullName>
    </recommendedName>
</protein>
<accession>A0ABP1Q027</accession>
<evidence type="ECO:0000313" key="1">
    <source>
        <dbReference type="EMBL" id="CAL8084329.1"/>
    </source>
</evidence>
<dbReference type="Proteomes" id="UP001642540">
    <property type="component" value="Unassembled WGS sequence"/>
</dbReference>
<evidence type="ECO:0000313" key="2">
    <source>
        <dbReference type="Proteomes" id="UP001642540"/>
    </source>
</evidence>